<dbReference type="Proteomes" id="UP000190460">
    <property type="component" value="Unassembled WGS sequence"/>
</dbReference>
<name>A0A1T4WQS1_9GAMM</name>
<dbReference type="Gene3D" id="3.40.190.290">
    <property type="match status" value="1"/>
</dbReference>
<protein>
    <submittedName>
        <fullName evidence="6">Transcriptional regulator, LysR family</fullName>
    </submittedName>
</protein>
<proteinExistence type="inferred from homology"/>
<evidence type="ECO:0000313" key="7">
    <source>
        <dbReference type="Proteomes" id="UP000190460"/>
    </source>
</evidence>
<dbReference type="InterPro" id="IPR005119">
    <property type="entry name" value="LysR_subst-bd"/>
</dbReference>
<dbReference type="GO" id="GO:0003700">
    <property type="term" value="F:DNA-binding transcription factor activity"/>
    <property type="evidence" value="ECO:0007669"/>
    <property type="project" value="InterPro"/>
</dbReference>
<reference evidence="6 7" key="1">
    <citation type="submission" date="2017-02" db="EMBL/GenBank/DDBJ databases">
        <authorList>
            <person name="Peterson S.W."/>
        </authorList>
    </citation>
    <scope>NUCLEOTIDE SEQUENCE [LARGE SCALE GENOMIC DNA]</scope>
    <source>
        <strain evidence="6 7">ATCC 49788</strain>
    </source>
</reference>
<dbReference type="FunFam" id="1.10.10.10:FF:000001">
    <property type="entry name" value="LysR family transcriptional regulator"/>
    <property type="match status" value="1"/>
</dbReference>
<keyword evidence="2" id="KW-0805">Transcription regulation</keyword>
<dbReference type="OrthoDB" id="9803735at2"/>
<dbReference type="Gene3D" id="1.10.10.10">
    <property type="entry name" value="Winged helix-like DNA-binding domain superfamily/Winged helix DNA-binding domain"/>
    <property type="match status" value="1"/>
</dbReference>
<dbReference type="InterPro" id="IPR000847">
    <property type="entry name" value="LysR_HTH_N"/>
</dbReference>
<dbReference type="PROSITE" id="PS50931">
    <property type="entry name" value="HTH_LYSR"/>
    <property type="match status" value="1"/>
</dbReference>
<evidence type="ECO:0000256" key="2">
    <source>
        <dbReference type="ARBA" id="ARBA00023015"/>
    </source>
</evidence>
<dbReference type="PRINTS" id="PR00039">
    <property type="entry name" value="HTHLYSR"/>
</dbReference>
<dbReference type="SUPFAM" id="SSF46785">
    <property type="entry name" value="Winged helix' DNA-binding domain"/>
    <property type="match status" value="1"/>
</dbReference>
<dbReference type="RefSeq" id="WP_078922424.1">
    <property type="nucleotide sequence ID" value="NZ_FUYB01000008.1"/>
</dbReference>
<organism evidence="6 7">
    <name type="scientific">Thiothrix eikelboomii</name>
    <dbReference type="NCBI Taxonomy" id="92487"/>
    <lineage>
        <taxon>Bacteria</taxon>
        <taxon>Pseudomonadati</taxon>
        <taxon>Pseudomonadota</taxon>
        <taxon>Gammaproteobacteria</taxon>
        <taxon>Thiotrichales</taxon>
        <taxon>Thiotrichaceae</taxon>
        <taxon>Thiothrix</taxon>
    </lineage>
</organism>
<evidence type="ECO:0000259" key="5">
    <source>
        <dbReference type="PROSITE" id="PS50931"/>
    </source>
</evidence>
<dbReference type="Pfam" id="PF00126">
    <property type="entry name" value="HTH_1"/>
    <property type="match status" value="1"/>
</dbReference>
<dbReference type="GO" id="GO:0005829">
    <property type="term" value="C:cytosol"/>
    <property type="evidence" value="ECO:0007669"/>
    <property type="project" value="TreeGrafter"/>
</dbReference>
<dbReference type="AlphaFoldDB" id="A0A1T4WQS1"/>
<dbReference type="STRING" id="92487.SAMN02745130_01954"/>
<dbReference type="InterPro" id="IPR036390">
    <property type="entry name" value="WH_DNA-bd_sf"/>
</dbReference>
<evidence type="ECO:0000256" key="1">
    <source>
        <dbReference type="ARBA" id="ARBA00009437"/>
    </source>
</evidence>
<dbReference type="Pfam" id="PF03466">
    <property type="entry name" value="LysR_substrate"/>
    <property type="match status" value="1"/>
</dbReference>
<dbReference type="PANTHER" id="PTHR30419">
    <property type="entry name" value="HTH-TYPE TRANSCRIPTIONAL REGULATOR YBHD"/>
    <property type="match status" value="1"/>
</dbReference>
<dbReference type="CDD" id="cd05466">
    <property type="entry name" value="PBP2_LTTR_substrate"/>
    <property type="match status" value="1"/>
</dbReference>
<keyword evidence="4" id="KW-0804">Transcription</keyword>
<dbReference type="SUPFAM" id="SSF53850">
    <property type="entry name" value="Periplasmic binding protein-like II"/>
    <property type="match status" value="1"/>
</dbReference>
<comment type="similarity">
    <text evidence="1">Belongs to the LysR transcriptional regulatory family.</text>
</comment>
<evidence type="ECO:0000256" key="3">
    <source>
        <dbReference type="ARBA" id="ARBA00023125"/>
    </source>
</evidence>
<sequence length="288" mass="32034">MDLPALIAFLEVARYQSFSLAAEALFMSQPAISKRISALELELGTTLFNRINRQVTLTEAGRALLPRVQALRTELEDIRRLASNLSGDVQGRLTMGTSHHIGLHRLPPALSAFNQRYPAVQLDLRFVASEQACQAVERGELELAIATLPNQLPEQLQAQVIWIDQLHIVTSPNQPLSRLGRIALEALVQHRCVLPSKDTYTYQIISQALGKLENQLAVYVSTNYLETLKMLVSAGFGWSLLPDTLLDEKLTIVDTPLQLQRELGVITHRKRTLSNAARGMLGILEELS</sequence>
<evidence type="ECO:0000256" key="4">
    <source>
        <dbReference type="ARBA" id="ARBA00023163"/>
    </source>
</evidence>
<accession>A0A1T4WQS1</accession>
<feature type="domain" description="HTH lysR-type" evidence="5">
    <location>
        <begin position="1"/>
        <end position="58"/>
    </location>
</feature>
<dbReference type="PANTHER" id="PTHR30419:SF7">
    <property type="entry name" value="HTH-TYPE TRANSCRIPTIONAL REGULATOR TDCA"/>
    <property type="match status" value="1"/>
</dbReference>
<keyword evidence="7" id="KW-1185">Reference proteome</keyword>
<dbReference type="InterPro" id="IPR036388">
    <property type="entry name" value="WH-like_DNA-bd_sf"/>
</dbReference>
<keyword evidence="3" id="KW-0238">DNA-binding</keyword>
<evidence type="ECO:0000313" key="6">
    <source>
        <dbReference type="EMBL" id="SKA79205.1"/>
    </source>
</evidence>
<gene>
    <name evidence="6" type="ORF">SAMN02745130_01954</name>
</gene>
<dbReference type="InterPro" id="IPR050950">
    <property type="entry name" value="HTH-type_LysR_regulators"/>
</dbReference>
<dbReference type="GO" id="GO:0003677">
    <property type="term" value="F:DNA binding"/>
    <property type="evidence" value="ECO:0007669"/>
    <property type="project" value="UniProtKB-KW"/>
</dbReference>
<dbReference type="EMBL" id="FUYB01000008">
    <property type="protein sequence ID" value="SKA79205.1"/>
    <property type="molecule type" value="Genomic_DNA"/>
</dbReference>